<dbReference type="PANTHER" id="PTHR42852">
    <property type="entry name" value="THIOL:DISULFIDE INTERCHANGE PROTEIN DSBE"/>
    <property type="match status" value="1"/>
</dbReference>
<name>A0A0R0CQV9_9GAMM</name>
<dbReference type="InterPro" id="IPR036249">
    <property type="entry name" value="Thioredoxin-like_sf"/>
</dbReference>
<evidence type="ECO:0000313" key="5">
    <source>
        <dbReference type="Proteomes" id="UP000052052"/>
    </source>
</evidence>
<dbReference type="SUPFAM" id="SSF52833">
    <property type="entry name" value="Thioredoxin-like"/>
    <property type="match status" value="1"/>
</dbReference>
<dbReference type="Pfam" id="PF00578">
    <property type="entry name" value="AhpC-TSA"/>
    <property type="match status" value="1"/>
</dbReference>
<dbReference type="PATRIC" id="fig|344882.3.peg.373"/>
<dbReference type="InterPro" id="IPR050553">
    <property type="entry name" value="Thioredoxin_ResA/DsbE_sf"/>
</dbReference>
<dbReference type="InterPro" id="IPR000866">
    <property type="entry name" value="AhpC/TSA"/>
</dbReference>
<dbReference type="PROSITE" id="PS51352">
    <property type="entry name" value="THIOREDOXIN_2"/>
    <property type="match status" value="1"/>
</dbReference>
<dbReference type="RefSeq" id="WP_057658643.1">
    <property type="nucleotide sequence ID" value="NZ_LDJL01000011.1"/>
</dbReference>
<dbReference type="GO" id="GO:0015036">
    <property type="term" value="F:disulfide oxidoreductase activity"/>
    <property type="evidence" value="ECO:0007669"/>
    <property type="project" value="UniProtKB-ARBA"/>
</dbReference>
<dbReference type="Gene3D" id="3.40.30.10">
    <property type="entry name" value="Glutaredoxin"/>
    <property type="match status" value="1"/>
</dbReference>
<feature type="chain" id="PRO_5006394431" evidence="2">
    <location>
        <begin position="25"/>
        <end position="181"/>
    </location>
</feature>
<keyword evidence="5" id="KW-1185">Reference proteome</keyword>
<evidence type="ECO:0000256" key="2">
    <source>
        <dbReference type="SAM" id="SignalP"/>
    </source>
</evidence>
<dbReference type="GO" id="GO:0016209">
    <property type="term" value="F:antioxidant activity"/>
    <property type="evidence" value="ECO:0007669"/>
    <property type="project" value="InterPro"/>
</dbReference>
<feature type="signal peptide" evidence="2">
    <location>
        <begin position="1"/>
        <end position="24"/>
    </location>
</feature>
<dbReference type="OrthoDB" id="9796554at2"/>
<gene>
    <name evidence="4" type="ORF">ABB29_10025</name>
</gene>
<accession>A0A0R0CQV9</accession>
<proteinExistence type="predicted"/>
<dbReference type="CDD" id="cd02966">
    <property type="entry name" value="TlpA_like_family"/>
    <property type="match status" value="1"/>
</dbReference>
<dbReference type="InterPro" id="IPR013766">
    <property type="entry name" value="Thioredoxin_domain"/>
</dbReference>
<organism evidence="4 5">
    <name type="scientific">Pseudoxanthomonas dokdonensis</name>
    <dbReference type="NCBI Taxonomy" id="344882"/>
    <lineage>
        <taxon>Bacteria</taxon>
        <taxon>Pseudomonadati</taxon>
        <taxon>Pseudomonadota</taxon>
        <taxon>Gammaproteobacteria</taxon>
        <taxon>Lysobacterales</taxon>
        <taxon>Lysobacteraceae</taxon>
        <taxon>Pseudoxanthomonas</taxon>
    </lineage>
</organism>
<dbReference type="EMBL" id="LDJL01000011">
    <property type="protein sequence ID" value="KRG68818.1"/>
    <property type="molecule type" value="Genomic_DNA"/>
</dbReference>
<dbReference type="Proteomes" id="UP000052052">
    <property type="component" value="Unassembled WGS sequence"/>
</dbReference>
<evidence type="ECO:0000256" key="1">
    <source>
        <dbReference type="ARBA" id="ARBA00023284"/>
    </source>
</evidence>
<dbReference type="InterPro" id="IPR017937">
    <property type="entry name" value="Thioredoxin_CS"/>
</dbReference>
<reference evidence="4 5" key="1">
    <citation type="submission" date="2015-05" db="EMBL/GenBank/DDBJ databases">
        <title>Genome sequencing and analysis of members of genus Stenotrophomonas.</title>
        <authorList>
            <person name="Patil P.P."/>
            <person name="Midha S."/>
            <person name="Patil P.B."/>
        </authorList>
    </citation>
    <scope>NUCLEOTIDE SEQUENCE [LARGE SCALE GENOMIC DNA]</scope>
    <source>
        <strain evidence="4 5">DSM 21858</strain>
    </source>
</reference>
<dbReference type="PROSITE" id="PS00194">
    <property type="entry name" value="THIOREDOXIN_1"/>
    <property type="match status" value="1"/>
</dbReference>
<sequence>MSLRFLRSRLLIAGLLLLNLPVIAGTSGQPQAGEIPPQDLGKQWRGEAINLADYRGKVVIVTFWASWCGPCRKELPVLSHFQKTVGRDALQVFAVNFKESREDFMAIARNRDLDLDYVHDRNGQVSDRYGVHALPNMFIIDQTGEIDHVHLGYSADSLPDIIDELLALLPEEVRNRPAQGS</sequence>
<protein>
    <submittedName>
        <fullName evidence="4">Thioredoxin family protein</fullName>
    </submittedName>
</protein>
<keyword evidence="2" id="KW-0732">Signal</keyword>
<dbReference type="AlphaFoldDB" id="A0A0R0CQV9"/>
<evidence type="ECO:0000313" key="4">
    <source>
        <dbReference type="EMBL" id="KRG68818.1"/>
    </source>
</evidence>
<dbReference type="STRING" id="344882.ABB29_10025"/>
<feature type="domain" description="Thioredoxin" evidence="3">
    <location>
        <begin position="16"/>
        <end position="167"/>
    </location>
</feature>
<dbReference type="PANTHER" id="PTHR42852:SF17">
    <property type="entry name" value="THIOREDOXIN-LIKE PROTEIN HI_1115"/>
    <property type="match status" value="1"/>
</dbReference>
<keyword evidence="1" id="KW-0676">Redox-active center</keyword>
<comment type="caution">
    <text evidence="4">The sequence shown here is derived from an EMBL/GenBank/DDBJ whole genome shotgun (WGS) entry which is preliminary data.</text>
</comment>
<evidence type="ECO:0000259" key="3">
    <source>
        <dbReference type="PROSITE" id="PS51352"/>
    </source>
</evidence>